<accession>A0A8H4IPK9</accession>
<dbReference type="GO" id="GO:0016020">
    <property type="term" value="C:membrane"/>
    <property type="evidence" value="ECO:0007669"/>
    <property type="project" value="InterPro"/>
</dbReference>
<comment type="caution">
    <text evidence="7">The sequence shown here is derived from an EMBL/GenBank/DDBJ whole genome shotgun (WGS) entry which is preliminary data.</text>
</comment>
<dbReference type="AlphaFoldDB" id="A0A8H4IPK9"/>
<evidence type="ECO:0000256" key="2">
    <source>
        <dbReference type="ARBA" id="ARBA00022676"/>
    </source>
</evidence>
<dbReference type="PANTHER" id="PTHR31121:SF2">
    <property type="entry name" value="MANNOSYLTRANSFERASE KTR5-RELATED"/>
    <property type="match status" value="1"/>
</dbReference>
<dbReference type="GO" id="GO:0000026">
    <property type="term" value="F:alpha-1,2-mannosyltransferase activity"/>
    <property type="evidence" value="ECO:0007669"/>
    <property type="project" value="TreeGrafter"/>
</dbReference>
<keyword evidence="6" id="KW-1133">Transmembrane helix</keyword>
<proteinExistence type="inferred from homology"/>
<evidence type="ECO:0000256" key="6">
    <source>
        <dbReference type="SAM" id="Phobius"/>
    </source>
</evidence>
<gene>
    <name evidence="7" type="ORF">GTA08_BOTSDO07926</name>
</gene>
<keyword evidence="3 7" id="KW-0808">Transferase</keyword>
<dbReference type="OrthoDB" id="439943at2759"/>
<dbReference type="GO" id="GO:0005794">
    <property type="term" value="C:Golgi apparatus"/>
    <property type="evidence" value="ECO:0007669"/>
    <property type="project" value="TreeGrafter"/>
</dbReference>
<dbReference type="GO" id="GO:0006487">
    <property type="term" value="P:protein N-linked glycosylation"/>
    <property type="evidence" value="ECO:0007669"/>
    <property type="project" value="TreeGrafter"/>
</dbReference>
<organism evidence="7 8">
    <name type="scientific">Botryosphaeria dothidea</name>
    <dbReference type="NCBI Taxonomy" id="55169"/>
    <lineage>
        <taxon>Eukaryota</taxon>
        <taxon>Fungi</taxon>
        <taxon>Dikarya</taxon>
        <taxon>Ascomycota</taxon>
        <taxon>Pezizomycotina</taxon>
        <taxon>Dothideomycetes</taxon>
        <taxon>Dothideomycetes incertae sedis</taxon>
        <taxon>Botryosphaeriales</taxon>
        <taxon>Botryosphaeriaceae</taxon>
        <taxon>Botryosphaeria</taxon>
    </lineage>
</organism>
<feature type="region of interest" description="Disordered" evidence="5">
    <location>
        <begin position="320"/>
        <end position="339"/>
    </location>
</feature>
<dbReference type="Pfam" id="PF01793">
    <property type="entry name" value="Glyco_transf_15"/>
    <property type="match status" value="2"/>
</dbReference>
<dbReference type="PIRSF" id="PIRSF018153">
    <property type="entry name" value="Glyco_trans_15"/>
    <property type="match status" value="1"/>
</dbReference>
<dbReference type="EMBL" id="WWBZ02000051">
    <property type="protein sequence ID" value="KAF4304664.1"/>
    <property type="molecule type" value="Genomic_DNA"/>
</dbReference>
<comment type="similarity">
    <text evidence="1">Belongs to the glycosyltransferase 15 family.</text>
</comment>
<dbReference type="GO" id="GO:0000032">
    <property type="term" value="P:cell wall mannoprotein biosynthetic process"/>
    <property type="evidence" value="ECO:0007669"/>
    <property type="project" value="TreeGrafter"/>
</dbReference>
<protein>
    <submittedName>
        <fullName evidence="7">Glycosyl transferase family 15</fullName>
    </submittedName>
</protein>
<dbReference type="SUPFAM" id="SSF53448">
    <property type="entry name" value="Nucleotide-diphospho-sugar transferases"/>
    <property type="match status" value="1"/>
</dbReference>
<feature type="transmembrane region" description="Helical" evidence="6">
    <location>
        <begin position="49"/>
        <end position="72"/>
    </location>
</feature>
<keyword evidence="6" id="KW-0812">Transmembrane</keyword>
<evidence type="ECO:0000313" key="7">
    <source>
        <dbReference type="EMBL" id="KAF4304664.1"/>
    </source>
</evidence>
<feature type="active site" description="Nucleophile" evidence="4">
    <location>
        <position position="374"/>
    </location>
</feature>
<dbReference type="Proteomes" id="UP000572817">
    <property type="component" value="Unassembled WGS sequence"/>
</dbReference>
<keyword evidence="8" id="KW-1185">Reference proteome</keyword>
<evidence type="ECO:0000256" key="3">
    <source>
        <dbReference type="ARBA" id="ARBA00022679"/>
    </source>
</evidence>
<dbReference type="Gene3D" id="3.90.550.10">
    <property type="entry name" value="Spore Coat Polysaccharide Biosynthesis Protein SpsA, Chain A"/>
    <property type="match status" value="1"/>
</dbReference>
<name>A0A8H4IPK9_9PEZI</name>
<dbReference type="InterPro" id="IPR002685">
    <property type="entry name" value="Glyco_trans_15"/>
</dbReference>
<feature type="compositionally biased region" description="Basic and acidic residues" evidence="5">
    <location>
        <begin position="320"/>
        <end position="338"/>
    </location>
</feature>
<sequence length="516" mass="59696">MSFLQSIKKRIPTARPAAPLDGDESKADKLSPRLAFLRRRIRIKGNSSISIPLGLVVLFPTIVIILIIVIFVRHPSSPGKLLVPAGAPPSIRVARNRKISEKYDKVFYSGCLEPPKRPEDHEKANAAFVVLARNKELDGVIQSIKSIERHFNRWFHYPYVFLNDGDFNQTFKDTVLNYTSAPVEWGKIDKSMWGFPDWVDEDVAKEGIAKQGDQAIMYGGMESYHHMCRFYSGFFYKHELLQKYTWYWRLEPEIKYFCDITYDPFIHMERNNKTYGFTIAVKELKETVPNIFRYAAAYKRKHNLKSKGLWEMFVEKPEPKEEPEELPKEDPKYKKPLPEEILNTDPSSGALPEIDPESMEGETYNMCHFWSNFEIARLDWFRSKEYNDFFEMMDRSGGFWTERWGDAPIHSLAAGALLGPGDIHYFRDFGYRHTTIQHCPANAPARQLDHIPYLEMTTLDEKERIEEDKYWATPDPEKENGVGCRCKCDTDIVDVEGKQGSCLAEWVDVAGGWASP</sequence>
<evidence type="ECO:0000256" key="4">
    <source>
        <dbReference type="PIRSR" id="PIRSR018153-1"/>
    </source>
</evidence>
<reference evidence="7" key="1">
    <citation type="submission" date="2020-04" db="EMBL/GenBank/DDBJ databases">
        <title>Genome Assembly and Annotation of Botryosphaeria dothidea sdau 11-99, a Latent Pathogen of Apple Fruit Ring Rot in China.</title>
        <authorList>
            <person name="Yu C."/>
            <person name="Diao Y."/>
            <person name="Lu Q."/>
            <person name="Zhao J."/>
            <person name="Cui S."/>
            <person name="Peng C."/>
            <person name="He B."/>
            <person name="Liu H."/>
        </authorList>
    </citation>
    <scope>NUCLEOTIDE SEQUENCE [LARGE SCALE GENOMIC DNA]</scope>
    <source>
        <strain evidence="7">Sdau11-99</strain>
    </source>
</reference>
<evidence type="ECO:0000256" key="5">
    <source>
        <dbReference type="SAM" id="MobiDB-lite"/>
    </source>
</evidence>
<keyword evidence="2" id="KW-0328">Glycosyltransferase</keyword>
<dbReference type="InterPro" id="IPR029044">
    <property type="entry name" value="Nucleotide-diphossugar_trans"/>
</dbReference>
<keyword evidence="6" id="KW-0472">Membrane</keyword>
<evidence type="ECO:0000256" key="1">
    <source>
        <dbReference type="ARBA" id="ARBA00007677"/>
    </source>
</evidence>
<dbReference type="PANTHER" id="PTHR31121">
    <property type="entry name" value="ALPHA-1,2 MANNOSYLTRANSFERASE KTR1"/>
    <property type="match status" value="1"/>
</dbReference>
<evidence type="ECO:0000313" key="8">
    <source>
        <dbReference type="Proteomes" id="UP000572817"/>
    </source>
</evidence>